<dbReference type="EMBL" id="DS985289">
    <property type="protein sequence ID" value="EDV19107.1"/>
    <property type="molecule type" value="Genomic_DNA"/>
</dbReference>
<dbReference type="Gene3D" id="3.30.40.220">
    <property type="match status" value="1"/>
</dbReference>
<dbReference type="Gene3D" id="3.40.50.300">
    <property type="entry name" value="P-loop containing nucleotide triphosphate hydrolases"/>
    <property type="match status" value="1"/>
</dbReference>
<dbReference type="RefSeq" id="XP_002118404.1">
    <property type="nucleotide sequence ID" value="XM_002118368.1"/>
</dbReference>
<dbReference type="InterPro" id="IPR014901">
    <property type="entry name" value="2-cysteine_adaptor"/>
</dbReference>
<proteinExistence type="predicted"/>
<accession>B3SDT9</accession>
<keyword evidence="4" id="KW-1185">Reference proteome</keyword>
<dbReference type="eggNOG" id="ENOG502SAKM">
    <property type="taxonomic scope" value="Eukaryota"/>
</dbReference>
<dbReference type="CTD" id="6759621"/>
<dbReference type="OrthoDB" id="10658349at2759"/>
<name>B3SDT9_TRIAD</name>
<sequence>MQKKELKKLSKKELTNIVSSRSHNTKSTKRTKPIKLKEGYEINPTTGRQIKINGPTYRKIHNKSKEGYVINPKTGRQIKINGSTYRKIHNKSKEGYEINPKTGRFIKIDGLVHRRMRKEMQQEIKMKEPEIYSMTVLLFRRVDESSKMKKIAFTSKDGYRYILIAKRILNISMKKCIDLYLNKRIYRKEDGKYNEQFTELIDQLISSIDFEELWDKCGHYTDCIIIKSASKCPNLGENVDVLEEELHLTNTEMGVYDKYLNFDLNQEVLSDTRANSCFVNLIVSKFEAAFGKVRKDGTKYYRFNLTHESLCEICGINYQEDNIGLSVNKSLAFFKKFRIGLCVYGPFGRLLKYSPEHPNKKINPRNLYIYIHNKHCYEINNNIKKFEQVVWRPNDDVSSELKSLKVSNEYYIRDTNIHTNRALFIDDCEQMIRYLDDKDNDEIKLVTFVYNEDTLDTFLFEIIEKMNYTPEINFNYGKIMTLKLKYNKIIAVITAPDIKQNDVDMEIDEKSYETFHKVDDEFYKGLLQKNHLSCYNQTIMDLENVLKISPMGGYFDNCMVYNELLGIDSRKAYTSDFMNIEFYPVFNHFDVWQSYDGHAVEDYTQYIVETKRCHPILFNAKFSRCYGIKLNKIRFNDVEILYYRRPSNLVKSNSEHLVKAVYESDLPLDCKKFIVNKNLGLIEKKRNVKTITKVFKNYDEAFYYQNSLDNGQIYTITGNSINTELEELEEEEKNKLYLLCISEERTLINGFLPIKELVYDIRSIKNYMTYKKLIRANIEVRGIKTDSLLIDNSRDNKSKVKKLFDFSNKIGCFKLETCNYLIDKKLQWIENELPQIAQITITEHEIKDERDTDEINNVFKKYNTFIKGSLPGVGKTTCAKMNPYIKTLFVSPYNKLCQELRKSSHDAVTLNMLLGIGIDDKHIKMKNFNIEPYDCIVFDEILLYNPYQLYLIKMFMKKNAEKRYLCTGDVDQRKPFTFGTNNIKDQNNYQLWCLNQMFPHQLTLSENKRLNKSSDKRKLIVLKRDIFDLNKDVISTFKRHGIKVVKTMKEVTTIKNICLFNFRCDQVNKHVAKNVVERAGFYSGLELVCKKHYKNKNDRLYVNYHYVLKSIGDKYFVVNEPVENKDIRLDVDKLKYFKLPYANTCDSVQRLTIKDKITIFDCNTPYVDRYFIWTALTRGTNLKNVQIYEHSPEEIMSLNESWVKLYFKNKIEDYRSQDRAAGRKNDKDYIDIDWIQLQLEKCTSCLLCNTLFEAMINPDNNINSNITVDRIDNKLPHVKSNCRLMCLDCNVRKR</sequence>
<dbReference type="GeneID" id="6759621"/>
<evidence type="ECO:0000259" key="2">
    <source>
        <dbReference type="Pfam" id="PF08793"/>
    </source>
</evidence>
<dbReference type="KEGG" id="tad:TRIADDRAFT_62446"/>
<protein>
    <recommendedName>
        <fullName evidence="2">2-cysteine adaptor domain-containing protein</fullName>
    </recommendedName>
</protein>
<feature type="region of interest" description="Disordered" evidence="1">
    <location>
        <begin position="1"/>
        <end position="30"/>
    </location>
</feature>
<dbReference type="SUPFAM" id="SSF52540">
    <property type="entry name" value="P-loop containing nucleoside triphosphate hydrolases"/>
    <property type="match status" value="1"/>
</dbReference>
<evidence type="ECO:0000313" key="3">
    <source>
        <dbReference type="EMBL" id="EDV19107.1"/>
    </source>
</evidence>
<dbReference type="HOGENOM" id="CLU_006774_0_0_1"/>
<reference evidence="3 4" key="1">
    <citation type="journal article" date="2008" name="Nature">
        <title>The Trichoplax genome and the nature of placozoans.</title>
        <authorList>
            <person name="Srivastava M."/>
            <person name="Begovic E."/>
            <person name="Chapman J."/>
            <person name="Putnam N.H."/>
            <person name="Hellsten U."/>
            <person name="Kawashima T."/>
            <person name="Kuo A."/>
            <person name="Mitros T."/>
            <person name="Salamov A."/>
            <person name="Carpenter M.L."/>
            <person name="Signorovitch A.Y."/>
            <person name="Moreno M.A."/>
            <person name="Kamm K."/>
            <person name="Grimwood J."/>
            <person name="Schmutz J."/>
            <person name="Shapiro H."/>
            <person name="Grigoriev I.V."/>
            <person name="Buss L.W."/>
            <person name="Schierwater B."/>
            <person name="Dellaporta S.L."/>
            <person name="Rokhsar D.S."/>
        </authorList>
    </citation>
    <scope>NUCLEOTIDE SEQUENCE [LARGE SCALE GENOMIC DNA]</scope>
    <source>
        <strain evidence="3 4">Grell-BS-1999</strain>
    </source>
</reference>
<organism evidence="3 4">
    <name type="scientific">Trichoplax adhaerens</name>
    <name type="common">Trichoplax reptans</name>
    <dbReference type="NCBI Taxonomy" id="10228"/>
    <lineage>
        <taxon>Eukaryota</taxon>
        <taxon>Metazoa</taxon>
        <taxon>Placozoa</taxon>
        <taxon>Uniplacotomia</taxon>
        <taxon>Trichoplacea</taxon>
        <taxon>Trichoplacidae</taxon>
        <taxon>Trichoplax</taxon>
    </lineage>
</organism>
<evidence type="ECO:0000256" key="1">
    <source>
        <dbReference type="SAM" id="MobiDB-lite"/>
    </source>
</evidence>
<feature type="domain" description="2-cysteine adaptor" evidence="2">
    <location>
        <begin position="42"/>
        <end position="61"/>
    </location>
</feature>
<dbReference type="InParanoid" id="B3SDT9"/>
<gene>
    <name evidence="3" type="ORF">TRIADDRAFT_62446</name>
</gene>
<dbReference type="Proteomes" id="UP000009022">
    <property type="component" value="Unassembled WGS sequence"/>
</dbReference>
<dbReference type="Pfam" id="PF08793">
    <property type="entry name" value="2C_adapt"/>
    <property type="match status" value="1"/>
</dbReference>
<evidence type="ECO:0000313" key="4">
    <source>
        <dbReference type="Proteomes" id="UP000009022"/>
    </source>
</evidence>
<dbReference type="InterPro" id="IPR027417">
    <property type="entry name" value="P-loop_NTPase"/>
</dbReference>